<dbReference type="EMBL" id="VWPJ01000013">
    <property type="protein sequence ID" value="KAA5604869.1"/>
    <property type="molecule type" value="Genomic_DNA"/>
</dbReference>
<dbReference type="CDD" id="cd06225">
    <property type="entry name" value="HAMP"/>
    <property type="match status" value="1"/>
</dbReference>
<evidence type="ECO:0000256" key="3">
    <source>
        <dbReference type="PROSITE-ProRule" id="PRU00284"/>
    </source>
</evidence>
<dbReference type="GO" id="GO:0007165">
    <property type="term" value="P:signal transduction"/>
    <property type="evidence" value="ECO:0007669"/>
    <property type="project" value="UniProtKB-KW"/>
</dbReference>
<keyword evidence="4" id="KW-0812">Transmembrane</keyword>
<evidence type="ECO:0000256" key="2">
    <source>
        <dbReference type="ARBA" id="ARBA00029447"/>
    </source>
</evidence>
<dbReference type="OrthoDB" id="9814362at2"/>
<name>A0A5M6IAW3_9PROT</name>
<dbReference type="SMART" id="SM00283">
    <property type="entry name" value="MA"/>
    <property type="match status" value="1"/>
</dbReference>
<keyword evidence="4" id="KW-1133">Transmembrane helix</keyword>
<keyword evidence="4" id="KW-0472">Membrane</keyword>
<sequence>MVRFTSIQLKIASLSGVCLVVSALLLVTTGVIVANLNAGFVADETTNEMEGNAEDLLLSTAEAQSGAIRAELIDALTTAQTLADAFTVMAAADRAVTTPPDVRRAQVNAILRHVLLNNPAFNGTYSAWMPDAIDGRDADFRGQRDQGTDDTGRFLSYWTRQDGKLGLQALVEYDSDSRHPNGLRKGGWFLGPQETGRPSVLGPLPYVVQGRKVYLATFSAPIIVDDTFLGVAGADYDLTFIADLAERVSASIFRGQGEVVILNEEGLLVAHSKHPDMVGQSAESLSPDWSSDLAVIRAAEPTVSSDERSDTLRAFAPLQLGDTGINWAVSIQVPRSVALAEAAQLAENLSERNTTAVMIQIAMGLAVTVVGIGLMWVLAGSLARPLKDSARFAEGIADGDFERTLTVTSEDEIGVLGGALIKMRDDLKASIAQRLEDQKAAESARRATMLQLADDLESSVSDVVRQVDSVAQRMTTAASAMNEAAKRGAEQATGVTSAAEHASGNVQAVAGATEELSASIREIGQQVNTSAGIASKAAKAAGEANAQVLGLTAAANKIGAVVQMITDIANQTNLLALNATIEAARAGDAGKGFAVVAGEVKSLANETAKATQDISTQVQDMQRVTQETAGLIENVGTVIDQVNAISATIAAAMEEQDAATQEISRNVSAAADGTGNVSSTIGMMSQDVQASGEQAHALLGVASDLTQEARNLGAALRQFLEKIRRS</sequence>
<dbReference type="PANTHER" id="PTHR32089">
    <property type="entry name" value="METHYL-ACCEPTING CHEMOTAXIS PROTEIN MCPB"/>
    <property type="match status" value="1"/>
</dbReference>
<dbReference type="InterPro" id="IPR003660">
    <property type="entry name" value="HAMP_dom"/>
</dbReference>
<dbReference type="PROSITE" id="PS50885">
    <property type="entry name" value="HAMP"/>
    <property type="match status" value="1"/>
</dbReference>
<evidence type="ECO:0000256" key="1">
    <source>
        <dbReference type="ARBA" id="ARBA00023224"/>
    </source>
</evidence>
<evidence type="ECO:0000313" key="8">
    <source>
        <dbReference type="Proteomes" id="UP000324065"/>
    </source>
</evidence>
<protein>
    <submittedName>
        <fullName evidence="7">Methyl-accepting chemotaxis protein</fullName>
    </submittedName>
</protein>
<evidence type="ECO:0000256" key="4">
    <source>
        <dbReference type="SAM" id="Phobius"/>
    </source>
</evidence>
<dbReference type="GO" id="GO:0016020">
    <property type="term" value="C:membrane"/>
    <property type="evidence" value="ECO:0007669"/>
    <property type="project" value="InterPro"/>
</dbReference>
<reference evidence="7 8" key="1">
    <citation type="submission" date="2019-09" db="EMBL/GenBank/DDBJ databases">
        <title>Genome sequence of Roseospira marina, one of the more divergent members of the non-sulfur purple photosynthetic bacterial family, the Rhodospirillaceae.</title>
        <authorList>
            <person name="Meyer T."/>
            <person name="Kyndt J."/>
        </authorList>
    </citation>
    <scope>NUCLEOTIDE SEQUENCE [LARGE SCALE GENOMIC DNA]</scope>
    <source>
        <strain evidence="7 8">DSM 15113</strain>
    </source>
</reference>
<gene>
    <name evidence="7" type="ORF">F1188_13670</name>
</gene>
<dbReference type="CDD" id="cd12913">
    <property type="entry name" value="PDC1_MCP_like"/>
    <property type="match status" value="1"/>
</dbReference>
<dbReference type="InterPro" id="IPR004089">
    <property type="entry name" value="MCPsignal_dom"/>
</dbReference>
<comment type="similarity">
    <text evidence="2">Belongs to the methyl-accepting chemotaxis (MCP) protein family.</text>
</comment>
<dbReference type="PANTHER" id="PTHR32089:SF112">
    <property type="entry name" value="LYSOZYME-LIKE PROTEIN-RELATED"/>
    <property type="match status" value="1"/>
</dbReference>
<dbReference type="Pfam" id="PF00015">
    <property type="entry name" value="MCPsignal"/>
    <property type="match status" value="1"/>
</dbReference>
<dbReference type="Gene3D" id="1.10.287.950">
    <property type="entry name" value="Methyl-accepting chemotaxis protein"/>
    <property type="match status" value="1"/>
</dbReference>
<proteinExistence type="inferred from homology"/>
<feature type="domain" description="HAMP" evidence="6">
    <location>
        <begin position="380"/>
        <end position="432"/>
    </location>
</feature>
<feature type="transmembrane region" description="Helical" evidence="4">
    <location>
        <begin position="12"/>
        <end position="34"/>
    </location>
</feature>
<feature type="domain" description="Methyl-accepting transducer" evidence="5">
    <location>
        <begin position="477"/>
        <end position="696"/>
    </location>
</feature>
<dbReference type="PROSITE" id="PS50111">
    <property type="entry name" value="CHEMOTAXIS_TRANSDUC_2"/>
    <property type="match status" value="1"/>
</dbReference>
<evidence type="ECO:0000259" key="5">
    <source>
        <dbReference type="PROSITE" id="PS50111"/>
    </source>
</evidence>
<keyword evidence="8" id="KW-1185">Reference proteome</keyword>
<dbReference type="RefSeq" id="WP_150063000.1">
    <property type="nucleotide sequence ID" value="NZ_JACHII010000012.1"/>
</dbReference>
<evidence type="ECO:0000259" key="6">
    <source>
        <dbReference type="PROSITE" id="PS50885"/>
    </source>
</evidence>
<dbReference type="SUPFAM" id="SSF58104">
    <property type="entry name" value="Methyl-accepting chemotaxis protein (MCP) signaling domain"/>
    <property type="match status" value="1"/>
</dbReference>
<comment type="caution">
    <text evidence="7">The sequence shown here is derived from an EMBL/GenBank/DDBJ whole genome shotgun (WGS) entry which is preliminary data.</text>
</comment>
<keyword evidence="1 3" id="KW-0807">Transducer</keyword>
<dbReference type="Gene3D" id="3.30.450.20">
    <property type="entry name" value="PAS domain"/>
    <property type="match status" value="1"/>
</dbReference>
<dbReference type="Pfam" id="PF22673">
    <property type="entry name" value="MCP-like_PDC_1"/>
    <property type="match status" value="1"/>
</dbReference>
<dbReference type="AlphaFoldDB" id="A0A5M6IAW3"/>
<feature type="transmembrane region" description="Helical" evidence="4">
    <location>
        <begin position="357"/>
        <end position="379"/>
    </location>
</feature>
<dbReference type="Pfam" id="PF00672">
    <property type="entry name" value="HAMP"/>
    <property type="match status" value="1"/>
</dbReference>
<dbReference type="Proteomes" id="UP000324065">
    <property type="component" value="Unassembled WGS sequence"/>
</dbReference>
<dbReference type="Gene3D" id="6.10.340.10">
    <property type="match status" value="1"/>
</dbReference>
<evidence type="ECO:0000313" key="7">
    <source>
        <dbReference type="EMBL" id="KAA5604869.1"/>
    </source>
</evidence>
<organism evidence="7 8">
    <name type="scientific">Roseospira marina</name>
    <dbReference type="NCBI Taxonomy" id="140057"/>
    <lineage>
        <taxon>Bacteria</taxon>
        <taxon>Pseudomonadati</taxon>
        <taxon>Pseudomonadota</taxon>
        <taxon>Alphaproteobacteria</taxon>
        <taxon>Rhodospirillales</taxon>
        <taxon>Rhodospirillaceae</taxon>
        <taxon>Roseospira</taxon>
    </lineage>
</organism>
<dbReference type="SMART" id="SM00304">
    <property type="entry name" value="HAMP"/>
    <property type="match status" value="1"/>
</dbReference>
<accession>A0A5M6IAW3</accession>